<comment type="caution">
    <text evidence="1">The sequence shown here is derived from an EMBL/GenBank/DDBJ whole genome shotgun (WGS) entry which is preliminary data.</text>
</comment>
<organism evidence="1 2">
    <name type="scientific">Olea europaea subsp. europaea</name>
    <dbReference type="NCBI Taxonomy" id="158383"/>
    <lineage>
        <taxon>Eukaryota</taxon>
        <taxon>Viridiplantae</taxon>
        <taxon>Streptophyta</taxon>
        <taxon>Embryophyta</taxon>
        <taxon>Tracheophyta</taxon>
        <taxon>Spermatophyta</taxon>
        <taxon>Magnoliopsida</taxon>
        <taxon>eudicotyledons</taxon>
        <taxon>Gunneridae</taxon>
        <taxon>Pentapetalae</taxon>
        <taxon>asterids</taxon>
        <taxon>lamiids</taxon>
        <taxon>Lamiales</taxon>
        <taxon>Oleaceae</taxon>
        <taxon>Oleeae</taxon>
        <taxon>Olea</taxon>
    </lineage>
</organism>
<gene>
    <name evidence="1" type="ORF">OLEA9_A088490</name>
</gene>
<dbReference type="Proteomes" id="UP000594638">
    <property type="component" value="Unassembled WGS sequence"/>
</dbReference>
<accession>A0A8S0UGK5</accession>
<keyword evidence="2" id="KW-1185">Reference proteome</keyword>
<name>A0A8S0UGK5_OLEEU</name>
<dbReference type="EMBL" id="CACTIH010007621">
    <property type="protein sequence ID" value="CAA3016484.1"/>
    <property type="molecule type" value="Genomic_DNA"/>
</dbReference>
<reference evidence="1 2" key="1">
    <citation type="submission" date="2019-12" db="EMBL/GenBank/DDBJ databases">
        <authorList>
            <person name="Alioto T."/>
            <person name="Alioto T."/>
            <person name="Gomez Garrido J."/>
        </authorList>
    </citation>
    <scope>NUCLEOTIDE SEQUENCE [LARGE SCALE GENOMIC DNA]</scope>
</reference>
<dbReference type="AlphaFoldDB" id="A0A8S0UGK5"/>
<feature type="non-terminal residue" evidence="1">
    <location>
        <position position="1"/>
    </location>
</feature>
<sequence>IIGPCDIYFASILAAFLPNLKVLSVRCFMIYKEALNIILDELKELEVPNISHCILIECPPPSPRRVLKEIDKSILHKTRKLRKFLTCMSDSCLTCQRTRNDGGLIRWYKYEADFWKLDEVKSLAI</sequence>
<evidence type="ECO:0008006" key="3">
    <source>
        <dbReference type="Google" id="ProtNLM"/>
    </source>
</evidence>
<dbReference type="OrthoDB" id="1695695at2759"/>
<evidence type="ECO:0000313" key="2">
    <source>
        <dbReference type="Proteomes" id="UP000594638"/>
    </source>
</evidence>
<proteinExistence type="predicted"/>
<dbReference type="Gramene" id="OE9A088490T1">
    <property type="protein sequence ID" value="OE9A088490C1"/>
    <property type="gene ID" value="OE9A088490"/>
</dbReference>
<evidence type="ECO:0000313" key="1">
    <source>
        <dbReference type="EMBL" id="CAA3016484.1"/>
    </source>
</evidence>
<protein>
    <recommendedName>
        <fullName evidence="3">F-box/LRR-repeat protein</fullName>
    </recommendedName>
</protein>